<gene>
    <name evidence="1" type="ORF">CBP51_03100</name>
</gene>
<evidence type="ECO:0008006" key="3">
    <source>
        <dbReference type="Google" id="ProtNLM"/>
    </source>
</evidence>
<keyword evidence="2" id="KW-1185">Reference proteome</keyword>
<organism evidence="1 2">
    <name type="scientific">Cellvibrio mixtus</name>
    <dbReference type="NCBI Taxonomy" id="39650"/>
    <lineage>
        <taxon>Bacteria</taxon>
        <taxon>Pseudomonadati</taxon>
        <taxon>Pseudomonadota</taxon>
        <taxon>Gammaproteobacteria</taxon>
        <taxon>Cellvibrionales</taxon>
        <taxon>Cellvibrionaceae</taxon>
        <taxon>Cellvibrio</taxon>
    </lineage>
</organism>
<dbReference type="AlphaFoldDB" id="A0A266Q867"/>
<reference evidence="2" key="1">
    <citation type="submission" date="2017-05" db="EMBL/GenBank/DDBJ databases">
        <authorList>
            <person name="Barney B.M."/>
        </authorList>
    </citation>
    <scope>NUCLEOTIDE SEQUENCE [LARGE SCALE GENOMIC DNA]</scope>
    <source>
        <strain evidence="2">PSBB022</strain>
    </source>
</reference>
<evidence type="ECO:0000313" key="1">
    <source>
        <dbReference type="EMBL" id="OZY86032.1"/>
    </source>
</evidence>
<dbReference type="EMBL" id="NHNI01000001">
    <property type="protein sequence ID" value="OZY86032.1"/>
    <property type="molecule type" value="Genomic_DNA"/>
</dbReference>
<evidence type="ECO:0000313" key="2">
    <source>
        <dbReference type="Proteomes" id="UP000216101"/>
    </source>
</evidence>
<name>A0A266Q867_9GAMM</name>
<comment type="caution">
    <text evidence="1">The sequence shown here is derived from an EMBL/GenBank/DDBJ whole genome shotgun (WGS) entry which is preliminary data.</text>
</comment>
<dbReference type="Proteomes" id="UP000216101">
    <property type="component" value="Unassembled WGS sequence"/>
</dbReference>
<accession>A0A266Q867</accession>
<sequence length="603" mass="69250">MTEKLFKEYINHFEDKVIDVDILPKKGSNISLRGKLHLGGNKIPHLSVNNHFDVLQIKEKKRIICKCEDYFYLLVDCKFDGFGLTSRYILRSNTVPIDRTKKVYVLFKGFSEWVIGSKRVEWSDDKLSFQYKRAGQKFEIDIAIKDGEQFSIKNEYWLSSSDPTAGISVREYSLIALEKCSGHWTTNQVANIIKDIRRVLSLISGLPIQIQYILEENAKSIYFMSGAEPKLSKDPHVECLYRASYLFQENRFSHIFNYYFTINKNKFDDLWSRMHGLLEYRGFWEYKILAAVSFLDKIATEQSKLDELSLTEKKLSRLRKGLRKTVEELYINVPGATDKENAVYHSVNSQFSTELKNTNLFSFESKYYNLVNKIDKNVIDIINISNKSFSHLKKIRNLIAHGESTASLIGNDATYEMILVNKIILLLLYLAHRDLGLSEMDFLSMLDSSRSNLVYGSMLDRAALGARLKTSWILNVKKTVFDRARIDKSDNLVFKYVKASNTYSLDSILTKKLSGSSFDISKKKNSKSIEERVSMLVSSQKIKSITYVGSAAIEYDGKMRMISRSVVLLNAPDNPSMRESVVNRTIKYDAIKNAWISATDVAV</sequence>
<proteinExistence type="predicted"/>
<dbReference type="RefSeq" id="WP_094983793.1">
    <property type="nucleotide sequence ID" value="NZ_NHNI01000001.1"/>
</dbReference>
<protein>
    <recommendedName>
        <fullName evidence="3">ApeA N-terminal domain-containing protein</fullName>
    </recommendedName>
</protein>